<accession>A0ABU2KW14</accession>
<organism evidence="3 4">
    <name type="scientific">Streptomonospora wellingtoniae</name>
    <dbReference type="NCBI Taxonomy" id="3075544"/>
    <lineage>
        <taxon>Bacteria</taxon>
        <taxon>Bacillati</taxon>
        <taxon>Actinomycetota</taxon>
        <taxon>Actinomycetes</taxon>
        <taxon>Streptosporangiales</taxon>
        <taxon>Nocardiopsidaceae</taxon>
        <taxon>Streptomonospora</taxon>
    </lineage>
</organism>
<dbReference type="EMBL" id="JAVREK010000015">
    <property type="protein sequence ID" value="MDT0303479.1"/>
    <property type="molecule type" value="Genomic_DNA"/>
</dbReference>
<feature type="transmembrane region" description="Helical" evidence="2">
    <location>
        <begin position="135"/>
        <end position="156"/>
    </location>
</feature>
<feature type="transmembrane region" description="Helical" evidence="2">
    <location>
        <begin position="73"/>
        <end position="101"/>
    </location>
</feature>
<evidence type="ECO:0000313" key="4">
    <source>
        <dbReference type="Proteomes" id="UP001183226"/>
    </source>
</evidence>
<keyword evidence="2" id="KW-0812">Transmembrane</keyword>
<feature type="compositionally biased region" description="Low complexity" evidence="1">
    <location>
        <begin position="21"/>
        <end position="32"/>
    </location>
</feature>
<keyword evidence="2" id="KW-0472">Membrane</keyword>
<name>A0ABU2KW14_9ACTN</name>
<sequence length="257" mass="25800">MALSGPTAAEDPFASPERTDAAPPAGPAAADRGGTRDRPGERAGTEEPADAKQAALDAMGGPWGIMASAVPTVVFATAVAVASLPVSIGIAVAVALGIAVVQLRRGATLGSASGGLIGVVTAGGVSALTGSANDFFLIGIWAALAIGAAALASLLLRRPLTGVIWNAVHGGTHAWRKDGPALLAHDTATLAVTLMCAARFGVQEWLYRADATSALALADTLMGFPLTGLVAVVVVWAFRHSTKRLLRPAAAAASRRS</sequence>
<proteinExistence type="predicted"/>
<reference evidence="4" key="1">
    <citation type="submission" date="2023-07" db="EMBL/GenBank/DDBJ databases">
        <title>30 novel species of actinomycetes from the DSMZ collection.</title>
        <authorList>
            <person name="Nouioui I."/>
        </authorList>
    </citation>
    <scope>NUCLEOTIDE SEQUENCE [LARGE SCALE GENOMIC DNA]</scope>
    <source>
        <strain evidence="4">DSM 45055</strain>
    </source>
</reference>
<keyword evidence="4" id="KW-1185">Reference proteome</keyword>
<feature type="region of interest" description="Disordered" evidence="1">
    <location>
        <begin position="1"/>
        <end position="52"/>
    </location>
</feature>
<keyword evidence="2" id="KW-1133">Transmembrane helix</keyword>
<dbReference type="Proteomes" id="UP001183226">
    <property type="component" value="Unassembled WGS sequence"/>
</dbReference>
<feature type="transmembrane region" description="Helical" evidence="2">
    <location>
        <begin position="182"/>
        <end position="202"/>
    </location>
</feature>
<gene>
    <name evidence="3" type="ORF">RM446_15275</name>
</gene>
<dbReference type="InterPro" id="IPR016566">
    <property type="entry name" value="UCP010219"/>
</dbReference>
<dbReference type="Pfam" id="PF11361">
    <property type="entry name" value="DUF3159"/>
    <property type="match status" value="1"/>
</dbReference>
<protein>
    <submittedName>
        <fullName evidence="3">DUF3159 domain-containing protein</fullName>
    </submittedName>
</protein>
<comment type="caution">
    <text evidence="3">The sequence shown here is derived from an EMBL/GenBank/DDBJ whole genome shotgun (WGS) entry which is preliminary data.</text>
</comment>
<evidence type="ECO:0000256" key="1">
    <source>
        <dbReference type="SAM" id="MobiDB-lite"/>
    </source>
</evidence>
<evidence type="ECO:0000256" key="2">
    <source>
        <dbReference type="SAM" id="Phobius"/>
    </source>
</evidence>
<feature type="transmembrane region" description="Helical" evidence="2">
    <location>
        <begin position="214"/>
        <end position="238"/>
    </location>
</feature>
<feature type="compositionally biased region" description="Basic and acidic residues" evidence="1">
    <location>
        <begin position="33"/>
        <end position="45"/>
    </location>
</feature>
<feature type="transmembrane region" description="Helical" evidence="2">
    <location>
        <begin position="108"/>
        <end position="129"/>
    </location>
</feature>
<evidence type="ECO:0000313" key="3">
    <source>
        <dbReference type="EMBL" id="MDT0303479.1"/>
    </source>
</evidence>
<dbReference type="RefSeq" id="WP_311545962.1">
    <property type="nucleotide sequence ID" value="NZ_JAVREK010000015.1"/>
</dbReference>